<keyword evidence="1" id="KW-0175">Coiled coil</keyword>
<dbReference type="GO" id="GO:0004222">
    <property type="term" value="F:metalloendopeptidase activity"/>
    <property type="evidence" value="ECO:0007669"/>
    <property type="project" value="TreeGrafter"/>
</dbReference>
<keyword evidence="5" id="KW-1185">Reference proteome</keyword>
<evidence type="ECO:0000259" key="3">
    <source>
        <dbReference type="Pfam" id="PF01551"/>
    </source>
</evidence>
<dbReference type="Pfam" id="PF01551">
    <property type="entry name" value="Peptidase_M23"/>
    <property type="match status" value="1"/>
</dbReference>
<dbReference type="OrthoDB" id="9805070at2"/>
<keyword evidence="2" id="KW-0472">Membrane</keyword>
<dbReference type="InterPro" id="IPR011055">
    <property type="entry name" value="Dup_hybrid_motif"/>
</dbReference>
<evidence type="ECO:0000313" key="4">
    <source>
        <dbReference type="EMBL" id="SEP60535.1"/>
    </source>
</evidence>
<dbReference type="Gene3D" id="2.70.70.10">
    <property type="entry name" value="Glucose Permease (Domain IIA)"/>
    <property type="match status" value="1"/>
</dbReference>
<keyword evidence="2" id="KW-1133">Transmembrane helix</keyword>
<dbReference type="EMBL" id="FOFO01000002">
    <property type="protein sequence ID" value="SEP60535.1"/>
    <property type="molecule type" value="Genomic_DNA"/>
</dbReference>
<sequence length="307" mass="33551">MVNIIFLTGKGAGSRRFQISRWYHLTLPLAAFTVCGSLILGAGYQWGKQVHGAADPRLAAWGEALQAQRLELEYTRDVAEADIRILTQRVAQLQAQMMRLEALGGKLVNMADLEDGEFDFGHPPGLGGPEELLPGVLPDLDLLRQLDTLARQLEDRESQLRLLSQLLLSAQLADEVTPAGRPVASGWISSGYGTRTDPFTGRQVFHRGVDFAGRPGTEILAVAGGIVIFADYHNTFGKLVEIDHGQGYVTRYAHNRAMRVAVGDTVRKGQVIAEMGATGRATGPHVHFEVLKDGRHMNPHRFINDAG</sequence>
<feature type="coiled-coil region" evidence="1">
    <location>
        <begin position="76"/>
        <end position="103"/>
    </location>
</feature>
<feature type="transmembrane region" description="Helical" evidence="2">
    <location>
        <begin position="25"/>
        <end position="47"/>
    </location>
</feature>
<dbReference type="FunFam" id="2.70.70.10:FF:000006">
    <property type="entry name" value="M23 family peptidase"/>
    <property type="match status" value="1"/>
</dbReference>
<proteinExistence type="predicted"/>
<accession>A0A1H8Z7X9</accession>
<name>A0A1H8Z7X9_9GAMM</name>
<dbReference type="AlphaFoldDB" id="A0A1H8Z7X9"/>
<protein>
    <submittedName>
        <fullName evidence="4">Peptidase family M23</fullName>
    </submittedName>
</protein>
<dbReference type="InterPro" id="IPR050570">
    <property type="entry name" value="Cell_wall_metabolism_enzyme"/>
</dbReference>
<evidence type="ECO:0000313" key="5">
    <source>
        <dbReference type="Proteomes" id="UP000199496"/>
    </source>
</evidence>
<dbReference type="Proteomes" id="UP000199496">
    <property type="component" value="Unassembled WGS sequence"/>
</dbReference>
<gene>
    <name evidence="4" type="ORF">SAMN05421693_1028</name>
</gene>
<dbReference type="InterPro" id="IPR016047">
    <property type="entry name" value="M23ase_b-sheet_dom"/>
</dbReference>
<organism evidence="4 5">
    <name type="scientific">Ectothiorhodospira magna</name>
    <dbReference type="NCBI Taxonomy" id="867345"/>
    <lineage>
        <taxon>Bacteria</taxon>
        <taxon>Pseudomonadati</taxon>
        <taxon>Pseudomonadota</taxon>
        <taxon>Gammaproteobacteria</taxon>
        <taxon>Chromatiales</taxon>
        <taxon>Ectothiorhodospiraceae</taxon>
        <taxon>Ectothiorhodospira</taxon>
    </lineage>
</organism>
<evidence type="ECO:0000256" key="2">
    <source>
        <dbReference type="SAM" id="Phobius"/>
    </source>
</evidence>
<dbReference type="RefSeq" id="WP_090202624.1">
    <property type="nucleotide sequence ID" value="NZ_FOFO01000002.1"/>
</dbReference>
<reference evidence="4 5" key="1">
    <citation type="submission" date="2016-10" db="EMBL/GenBank/DDBJ databases">
        <authorList>
            <person name="de Groot N.N."/>
        </authorList>
    </citation>
    <scope>NUCLEOTIDE SEQUENCE [LARGE SCALE GENOMIC DNA]</scope>
    <source>
        <strain evidence="4 5">B7-7</strain>
    </source>
</reference>
<dbReference type="STRING" id="867345.SAMN05421693_1028"/>
<dbReference type="CDD" id="cd12797">
    <property type="entry name" value="M23_peptidase"/>
    <property type="match status" value="1"/>
</dbReference>
<keyword evidence="2" id="KW-0812">Transmembrane</keyword>
<dbReference type="PANTHER" id="PTHR21666:SF291">
    <property type="entry name" value="STAGE II SPORULATION PROTEIN Q"/>
    <property type="match status" value="1"/>
</dbReference>
<dbReference type="SUPFAM" id="SSF51261">
    <property type="entry name" value="Duplicated hybrid motif"/>
    <property type="match status" value="1"/>
</dbReference>
<feature type="domain" description="M23ase beta-sheet core" evidence="3">
    <location>
        <begin position="205"/>
        <end position="299"/>
    </location>
</feature>
<dbReference type="PANTHER" id="PTHR21666">
    <property type="entry name" value="PEPTIDASE-RELATED"/>
    <property type="match status" value="1"/>
</dbReference>
<evidence type="ECO:0000256" key="1">
    <source>
        <dbReference type="SAM" id="Coils"/>
    </source>
</evidence>